<evidence type="ECO:0000256" key="5">
    <source>
        <dbReference type="ARBA" id="ARBA00022827"/>
    </source>
</evidence>
<proteinExistence type="inferred from homology"/>
<keyword evidence="10" id="KW-0175">Coiled coil</keyword>
<dbReference type="Pfam" id="PF07992">
    <property type="entry name" value="Pyr_redox_2"/>
    <property type="match status" value="1"/>
</dbReference>
<keyword evidence="4" id="KW-0285">Flavoprotein</keyword>
<dbReference type="Gene3D" id="3.50.50.60">
    <property type="entry name" value="FAD/NAD(P)-binding domain"/>
    <property type="match status" value="2"/>
</dbReference>
<dbReference type="Gene3D" id="3.40.30.80">
    <property type="match status" value="1"/>
</dbReference>
<comment type="similarity">
    <text evidence="2">Belongs to the class-II pyridine nucleotide-disulfide oxidoreductase family.</text>
</comment>
<evidence type="ECO:0000259" key="11">
    <source>
        <dbReference type="Pfam" id="PF07992"/>
    </source>
</evidence>
<dbReference type="InterPro" id="IPR036249">
    <property type="entry name" value="Thioredoxin-like_sf"/>
</dbReference>
<dbReference type="CDD" id="cd03026">
    <property type="entry name" value="AhpF_NTD_C"/>
    <property type="match status" value="1"/>
</dbReference>
<organism evidence="13 14">
    <name type="scientific">Bacillus arachidis</name>
    <dbReference type="NCBI Taxonomy" id="2819290"/>
    <lineage>
        <taxon>Bacteria</taxon>
        <taxon>Bacillati</taxon>
        <taxon>Bacillota</taxon>
        <taxon>Bacilli</taxon>
        <taxon>Bacillales</taxon>
        <taxon>Bacillaceae</taxon>
        <taxon>Bacillus</taxon>
    </lineage>
</organism>
<comment type="caution">
    <text evidence="13">The sequence shown here is derived from an EMBL/GenBank/DDBJ whole genome shotgun (WGS) entry which is preliminary data.</text>
</comment>
<dbReference type="InterPro" id="IPR008255">
    <property type="entry name" value="Pyr_nucl-diS_OxRdtase_2_AS"/>
</dbReference>
<keyword evidence="5" id="KW-0274">FAD</keyword>
<accession>A0ABS3P3G3</accession>
<keyword evidence="6 13" id="KW-0560">Oxidoreductase</keyword>
<dbReference type="SUPFAM" id="SSF52833">
    <property type="entry name" value="Thioredoxin-like"/>
    <property type="match status" value="2"/>
</dbReference>
<dbReference type="CDD" id="cd02974">
    <property type="entry name" value="AhpF_NTD_N"/>
    <property type="match status" value="1"/>
</dbReference>
<name>A0ABS3P3G3_9BACI</name>
<dbReference type="PANTHER" id="PTHR48105">
    <property type="entry name" value="THIOREDOXIN REDUCTASE 1-RELATED-RELATED"/>
    <property type="match status" value="1"/>
</dbReference>
<evidence type="ECO:0000256" key="10">
    <source>
        <dbReference type="SAM" id="Coils"/>
    </source>
</evidence>
<dbReference type="InterPro" id="IPR036188">
    <property type="entry name" value="FAD/NAD-bd_sf"/>
</dbReference>
<keyword evidence="9" id="KW-0676">Redox-active center</keyword>
<evidence type="ECO:0000256" key="6">
    <source>
        <dbReference type="ARBA" id="ARBA00023002"/>
    </source>
</evidence>
<sequence length="508" mass="54848">MILDADIKTQLTQYLQLMENDILLKVSAGSDDVSKDMLALVDELATMSSKITVEKAELERTPSFSVNRIGEDTGVTFAGIPLGHEFTSLVLALLQVSGRAPKVEQKVIDQVKNIQGEYHFESYISLSCHNCPDVVQALNVMSVLNPGITHTMIDGAAFKEEVESKDIMAVPTVYLNGESFGSGRMTLEEILAKMGNGPDASEFSDKDPYDVLVVGGGPAGASAAIYAARKGIRTGIVAERFGGQVMDTMGIENFISVKRTEGPKLVASLEEHVKEYDIDVMKLQRAKRLEKKELIEVELENGAVLKSKSVIISTGARWRNVGVPGEAEFKNKGVAYCPHCDGPLFAGKHVAVIGGGNSGIEAAIDLAGIVKHVTVLEFMPELKADAVLQERLYSLPNVTVLKNVQTKEITGTDTVNGISYIDRETEEVHHIELQGVFVQIGLVPNTDWLGDTVERVRGEIVTDKHGATNVPGVFAAGDCTNNPYKQIIISMGSGANAALGAFDYLIRN</sequence>
<dbReference type="PRINTS" id="PR00469">
    <property type="entry name" value="PNDRDTASEII"/>
</dbReference>
<evidence type="ECO:0000256" key="8">
    <source>
        <dbReference type="ARBA" id="ARBA00023157"/>
    </source>
</evidence>
<feature type="coiled-coil region" evidence="10">
    <location>
        <begin position="266"/>
        <end position="300"/>
    </location>
</feature>
<keyword evidence="8" id="KW-1015">Disulfide bond</keyword>
<dbReference type="Pfam" id="PF13192">
    <property type="entry name" value="Thioredoxin_3"/>
    <property type="match status" value="1"/>
</dbReference>
<feature type="domain" description="FAD/NAD(P)-binding" evidence="11">
    <location>
        <begin position="209"/>
        <end position="490"/>
    </location>
</feature>
<dbReference type="InterPro" id="IPR044142">
    <property type="entry name" value="AhpF_NTD_N"/>
</dbReference>
<evidence type="ECO:0000259" key="12">
    <source>
        <dbReference type="Pfam" id="PF13192"/>
    </source>
</evidence>
<dbReference type="PIRSF" id="PIRSF000238">
    <property type="entry name" value="AhpF"/>
    <property type="match status" value="1"/>
</dbReference>
<gene>
    <name evidence="13" type="primary">ahpF</name>
    <name evidence="13" type="ORF">J4P90_21455</name>
</gene>
<dbReference type="InterPro" id="IPR044141">
    <property type="entry name" value="AhpF_NTD_C"/>
</dbReference>
<dbReference type="Proteomes" id="UP000677611">
    <property type="component" value="Unassembled WGS sequence"/>
</dbReference>
<protein>
    <submittedName>
        <fullName evidence="13">Alkyl hydroperoxide reductase subunit F</fullName>
        <ecNumber evidence="13">1.8.1.-</ecNumber>
    </submittedName>
</protein>
<feature type="domain" description="Thioredoxin-like fold" evidence="12">
    <location>
        <begin position="125"/>
        <end position="193"/>
    </location>
</feature>
<dbReference type="NCBIfam" id="TIGR03140">
    <property type="entry name" value="AhpF"/>
    <property type="match status" value="1"/>
</dbReference>
<keyword evidence="7" id="KW-0520">NAD</keyword>
<reference evidence="13 14" key="1">
    <citation type="submission" date="2021-03" db="EMBL/GenBank/DDBJ databases">
        <title>Identification of novel Bacillus strains.</title>
        <authorList>
            <person name="Xiao Z."/>
            <person name="Li Y."/>
            <person name="Shen J."/>
        </authorList>
    </citation>
    <scope>NUCLEOTIDE SEQUENCE [LARGE SCALE GENOMIC DNA]</scope>
    <source>
        <strain evidence="13 14">SY8</strain>
    </source>
</reference>
<dbReference type="InterPro" id="IPR012081">
    <property type="entry name" value="Alkyl_hydroperoxide_Rdtase_suF"/>
</dbReference>
<dbReference type="PRINTS" id="PR00368">
    <property type="entry name" value="FADPNR"/>
</dbReference>
<evidence type="ECO:0000256" key="1">
    <source>
        <dbReference type="ARBA" id="ARBA00001974"/>
    </source>
</evidence>
<dbReference type="EMBL" id="JAGDQJ010000029">
    <property type="protein sequence ID" value="MBO1627734.1"/>
    <property type="molecule type" value="Genomic_DNA"/>
</dbReference>
<evidence type="ECO:0000256" key="4">
    <source>
        <dbReference type="ARBA" id="ARBA00022630"/>
    </source>
</evidence>
<comment type="subunit">
    <text evidence="3">Homodimer.</text>
</comment>
<evidence type="ECO:0000256" key="3">
    <source>
        <dbReference type="ARBA" id="ARBA00011738"/>
    </source>
</evidence>
<dbReference type="PROSITE" id="PS51354">
    <property type="entry name" value="GLUTAREDOXIN_2"/>
    <property type="match status" value="1"/>
</dbReference>
<evidence type="ECO:0000313" key="14">
    <source>
        <dbReference type="Proteomes" id="UP000677611"/>
    </source>
</evidence>
<comment type="cofactor">
    <cofactor evidence="1">
        <name>FAD</name>
        <dbReference type="ChEBI" id="CHEBI:57692"/>
    </cofactor>
</comment>
<dbReference type="InterPro" id="IPR012336">
    <property type="entry name" value="Thioredoxin-like_fold"/>
</dbReference>
<dbReference type="GO" id="GO:0016491">
    <property type="term" value="F:oxidoreductase activity"/>
    <property type="evidence" value="ECO:0007669"/>
    <property type="project" value="UniProtKB-KW"/>
</dbReference>
<dbReference type="RefSeq" id="WP_026592595.1">
    <property type="nucleotide sequence ID" value="NZ_JAGDQJ010000029.1"/>
</dbReference>
<evidence type="ECO:0000313" key="13">
    <source>
        <dbReference type="EMBL" id="MBO1627734.1"/>
    </source>
</evidence>
<evidence type="ECO:0000256" key="2">
    <source>
        <dbReference type="ARBA" id="ARBA00009333"/>
    </source>
</evidence>
<evidence type="ECO:0000256" key="9">
    <source>
        <dbReference type="ARBA" id="ARBA00023284"/>
    </source>
</evidence>
<dbReference type="SUPFAM" id="SSF51905">
    <property type="entry name" value="FAD/NAD(P)-binding domain"/>
    <property type="match status" value="1"/>
</dbReference>
<evidence type="ECO:0000256" key="7">
    <source>
        <dbReference type="ARBA" id="ARBA00023027"/>
    </source>
</evidence>
<dbReference type="PROSITE" id="PS00573">
    <property type="entry name" value="PYRIDINE_REDOX_2"/>
    <property type="match status" value="1"/>
</dbReference>
<dbReference type="InterPro" id="IPR050097">
    <property type="entry name" value="Ferredoxin-NADP_redctase_2"/>
</dbReference>
<keyword evidence="14" id="KW-1185">Reference proteome</keyword>
<dbReference type="InterPro" id="IPR023753">
    <property type="entry name" value="FAD/NAD-binding_dom"/>
</dbReference>
<dbReference type="EC" id="1.8.1.-" evidence="13"/>